<dbReference type="AlphaFoldDB" id="M8A7L7"/>
<protein>
    <submittedName>
        <fullName evidence="1">Uncharacterized protein</fullName>
    </submittedName>
</protein>
<name>M8A7L7_TRIUA</name>
<evidence type="ECO:0000313" key="1">
    <source>
        <dbReference type="EMBL" id="EMS56444.1"/>
    </source>
</evidence>
<proteinExistence type="predicted"/>
<dbReference type="STRING" id="4572.M8A7L7"/>
<sequence length="76" mass="8746">MTNLAKRLEVALFMAHPTKIFQEEKYPAEFPYKSKKVARPFLQVRVPFSAFRPVAHLPDKANNYLTPALSVLEKNT</sequence>
<accession>M8A7L7</accession>
<organism evidence="1">
    <name type="scientific">Triticum urartu</name>
    <name type="common">Red wild einkorn</name>
    <name type="synonym">Crithodium urartu</name>
    <dbReference type="NCBI Taxonomy" id="4572"/>
    <lineage>
        <taxon>Eukaryota</taxon>
        <taxon>Viridiplantae</taxon>
        <taxon>Streptophyta</taxon>
        <taxon>Embryophyta</taxon>
        <taxon>Tracheophyta</taxon>
        <taxon>Spermatophyta</taxon>
        <taxon>Magnoliopsida</taxon>
        <taxon>Liliopsida</taxon>
        <taxon>Poales</taxon>
        <taxon>Poaceae</taxon>
        <taxon>BOP clade</taxon>
        <taxon>Pooideae</taxon>
        <taxon>Triticodae</taxon>
        <taxon>Triticeae</taxon>
        <taxon>Triticinae</taxon>
        <taxon>Triticum</taxon>
    </lineage>
</organism>
<reference evidence="1" key="1">
    <citation type="journal article" date="2013" name="Nature">
        <title>Draft genome of the wheat A-genome progenitor Triticum urartu.</title>
        <authorList>
            <person name="Ling H.Q."/>
            <person name="Zhao S."/>
            <person name="Liu D."/>
            <person name="Wang J."/>
            <person name="Sun H."/>
            <person name="Zhang C."/>
            <person name="Fan H."/>
            <person name="Li D."/>
            <person name="Dong L."/>
            <person name="Tao Y."/>
            <person name="Gao C."/>
            <person name="Wu H."/>
            <person name="Li Y."/>
            <person name="Cui Y."/>
            <person name="Guo X."/>
            <person name="Zheng S."/>
            <person name="Wang B."/>
            <person name="Yu K."/>
            <person name="Liang Q."/>
            <person name="Yang W."/>
            <person name="Lou X."/>
            <person name="Chen J."/>
            <person name="Feng M."/>
            <person name="Jian J."/>
            <person name="Zhang X."/>
            <person name="Luo G."/>
            <person name="Jiang Y."/>
            <person name="Liu J."/>
            <person name="Wang Z."/>
            <person name="Sha Y."/>
            <person name="Zhang B."/>
            <person name="Wu H."/>
            <person name="Tang D."/>
            <person name="Shen Q."/>
            <person name="Xue P."/>
            <person name="Zou S."/>
            <person name="Wang X."/>
            <person name="Liu X."/>
            <person name="Wang F."/>
            <person name="Yang Y."/>
            <person name="An X."/>
            <person name="Dong Z."/>
            <person name="Zhang K."/>
            <person name="Zhang X."/>
            <person name="Luo M.C."/>
            <person name="Dvorak J."/>
            <person name="Tong Y."/>
            <person name="Wang J."/>
            <person name="Yang H."/>
            <person name="Li Z."/>
            <person name="Wang D."/>
            <person name="Zhang A."/>
            <person name="Wang J."/>
        </authorList>
    </citation>
    <scope>NUCLEOTIDE SEQUENCE</scope>
</reference>
<gene>
    <name evidence="1" type="ORF">TRIUR3_30725</name>
</gene>
<dbReference type="EMBL" id="KD157556">
    <property type="protein sequence ID" value="EMS56444.1"/>
    <property type="molecule type" value="Genomic_DNA"/>
</dbReference>